<reference evidence="1 2" key="1">
    <citation type="journal article" date="2018" name="Front. Plant Sci.">
        <title>Red Clover (Trifolium pratense) and Zigzag Clover (T. medium) - A Picture of Genomic Similarities and Differences.</title>
        <authorList>
            <person name="Dluhosova J."/>
            <person name="Istvanek J."/>
            <person name="Nedelnik J."/>
            <person name="Repkova J."/>
        </authorList>
    </citation>
    <scope>NUCLEOTIDE SEQUENCE [LARGE SCALE GENOMIC DNA]</scope>
    <source>
        <strain evidence="2">cv. 10/8</strain>
        <tissue evidence="1">Leaf</tissue>
    </source>
</reference>
<name>A0A392UCT0_9FABA</name>
<evidence type="ECO:0000313" key="2">
    <source>
        <dbReference type="Proteomes" id="UP000265520"/>
    </source>
</evidence>
<feature type="non-terminal residue" evidence="1">
    <location>
        <position position="48"/>
    </location>
</feature>
<accession>A0A392UCT0</accession>
<organism evidence="1 2">
    <name type="scientific">Trifolium medium</name>
    <dbReference type="NCBI Taxonomy" id="97028"/>
    <lineage>
        <taxon>Eukaryota</taxon>
        <taxon>Viridiplantae</taxon>
        <taxon>Streptophyta</taxon>
        <taxon>Embryophyta</taxon>
        <taxon>Tracheophyta</taxon>
        <taxon>Spermatophyta</taxon>
        <taxon>Magnoliopsida</taxon>
        <taxon>eudicotyledons</taxon>
        <taxon>Gunneridae</taxon>
        <taxon>Pentapetalae</taxon>
        <taxon>rosids</taxon>
        <taxon>fabids</taxon>
        <taxon>Fabales</taxon>
        <taxon>Fabaceae</taxon>
        <taxon>Papilionoideae</taxon>
        <taxon>50 kb inversion clade</taxon>
        <taxon>NPAAA clade</taxon>
        <taxon>Hologalegina</taxon>
        <taxon>IRL clade</taxon>
        <taxon>Trifolieae</taxon>
        <taxon>Trifolium</taxon>
    </lineage>
</organism>
<dbReference type="AlphaFoldDB" id="A0A392UCT0"/>
<keyword evidence="2" id="KW-1185">Reference proteome</keyword>
<evidence type="ECO:0000313" key="1">
    <source>
        <dbReference type="EMBL" id="MCI70230.1"/>
    </source>
</evidence>
<proteinExistence type="predicted"/>
<protein>
    <submittedName>
        <fullName evidence="1">Uncharacterized protein</fullName>
    </submittedName>
</protein>
<sequence>MHDIGGLGLYWLARAAPMAAALRARFAWRPCSGSASCAPRQALLRHAQ</sequence>
<dbReference type="EMBL" id="LXQA010771329">
    <property type="protein sequence ID" value="MCI70230.1"/>
    <property type="molecule type" value="Genomic_DNA"/>
</dbReference>
<comment type="caution">
    <text evidence="1">The sequence shown here is derived from an EMBL/GenBank/DDBJ whole genome shotgun (WGS) entry which is preliminary data.</text>
</comment>
<dbReference type="Proteomes" id="UP000265520">
    <property type="component" value="Unassembled WGS sequence"/>
</dbReference>